<dbReference type="AlphaFoldDB" id="A0A507ZCC4"/>
<sequence length="265" mass="30677">MRKIILFLCSVVLFFACKNETKNVSAKNSTNQERSQAEKIIDSVIKKAGGETYETASIDFDFRDKHYQSKRRCGQFSFTRTFKDSTGKQIKDVLSNEGFTRYVNQEKQNLPDSLATSYSNSVNSVHYFMQLPFGLNDTAVNKELLGETTIENKPYYEIKVWFDAEGGGEDHEDEYIYWVNKNNYYIDYFAYSYEVNGGGMRFRKAYNPRVIKGLRFVDYKNYAPKEAEEANLENLEQLYQNDKLKLFSAIENKNIEVSLAPTDCG</sequence>
<evidence type="ECO:0000313" key="2">
    <source>
        <dbReference type="Proteomes" id="UP000317169"/>
    </source>
</evidence>
<dbReference type="Proteomes" id="UP000317169">
    <property type="component" value="Unassembled WGS sequence"/>
</dbReference>
<dbReference type="Pfam" id="PF20113">
    <property type="entry name" value="DUF6503"/>
    <property type="match status" value="1"/>
</dbReference>
<keyword evidence="2" id="KW-1185">Reference proteome</keyword>
<dbReference type="OrthoDB" id="982433at2"/>
<dbReference type="PROSITE" id="PS51257">
    <property type="entry name" value="PROKAR_LIPOPROTEIN"/>
    <property type="match status" value="1"/>
</dbReference>
<dbReference type="EMBL" id="VIAR01000012">
    <property type="protein sequence ID" value="TQD35436.1"/>
    <property type="molecule type" value="Genomic_DNA"/>
</dbReference>
<proteinExistence type="predicted"/>
<organism evidence="1 2">
    <name type="scientific">Haloflavibacter putidus</name>
    <dbReference type="NCBI Taxonomy" id="2576776"/>
    <lineage>
        <taxon>Bacteria</taxon>
        <taxon>Pseudomonadati</taxon>
        <taxon>Bacteroidota</taxon>
        <taxon>Flavobacteriia</taxon>
        <taxon>Flavobacteriales</taxon>
        <taxon>Flavobacteriaceae</taxon>
        <taxon>Haloflavibacter</taxon>
    </lineage>
</organism>
<gene>
    <name evidence="1" type="ORF">FKR84_11235</name>
</gene>
<dbReference type="RefSeq" id="WP_141422410.1">
    <property type="nucleotide sequence ID" value="NZ_VIAR01000012.1"/>
</dbReference>
<comment type="caution">
    <text evidence="1">The sequence shown here is derived from an EMBL/GenBank/DDBJ whole genome shotgun (WGS) entry which is preliminary data.</text>
</comment>
<accession>A0A507ZCC4</accession>
<reference evidence="1 2" key="1">
    <citation type="submission" date="2019-06" db="EMBL/GenBank/DDBJ databases">
        <title>Flavibacter putida gen. nov., sp. nov., a novel marine bacterium of the family Flavobacteriaceae isolated from coastal seawater.</title>
        <authorList>
            <person name="Feng X."/>
        </authorList>
    </citation>
    <scope>NUCLEOTIDE SEQUENCE [LARGE SCALE GENOMIC DNA]</scope>
    <source>
        <strain evidence="1 2">PLHSN227</strain>
    </source>
</reference>
<protein>
    <submittedName>
        <fullName evidence="1">Deoxyribose-phosphate aldolase</fullName>
    </submittedName>
</protein>
<evidence type="ECO:0000313" key="1">
    <source>
        <dbReference type="EMBL" id="TQD35436.1"/>
    </source>
</evidence>
<name>A0A507ZCC4_9FLAO</name>
<dbReference type="InterPro" id="IPR045444">
    <property type="entry name" value="DUF6503"/>
</dbReference>